<dbReference type="AlphaFoldDB" id="A0A7Y2H2R4"/>
<dbReference type="Proteomes" id="UP000547674">
    <property type="component" value="Unassembled WGS sequence"/>
</dbReference>
<reference evidence="6 7" key="1">
    <citation type="submission" date="2020-03" db="EMBL/GenBank/DDBJ databases">
        <title>Metabolic flexibility allows generalist bacteria to become dominant in a frequently disturbed ecosystem.</title>
        <authorList>
            <person name="Chen Y.-J."/>
            <person name="Leung P.M."/>
            <person name="Bay S.K."/>
            <person name="Hugenholtz P."/>
            <person name="Kessler A.J."/>
            <person name="Shelley G."/>
            <person name="Waite D.W."/>
            <person name="Cook P.L."/>
            <person name="Greening C."/>
        </authorList>
    </citation>
    <scope>NUCLEOTIDE SEQUENCE [LARGE SCALE GENOMIC DNA]</scope>
    <source>
        <strain evidence="6">SS_bin_28</strain>
    </source>
</reference>
<dbReference type="GO" id="GO:0006465">
    <property type="term" value="P:signal peptide processing"/>
    <property type="evidence" value="ECO:0007669"/>
    <property type="project" value="InterPro"/>
</dbReference>
<keyword evidence="4" id="KW-0472">Membrane</keyword>
<evidence type="ECO:0000256" key="1">
    <source>
        <dbReference type="ARBA" id="ARBA00004370"/>
    </source>
</evidence>
<dbReference type="SUPFAM" id="SSF51306">
    <property type="entry name" value="LexA/Signal peptidase"/>
    <property type="match status" value="1"/>
</dbReference>
<dbReference type="GO" id="GO:0016020">
    <property type="term" value="C:membrane"/>
    <property type="evidence" value="ECO:0007669"/>
    <property type="project" value="UniProtKB-SubCell"/>
</dbReference>
<evidence type="ECO:0000259" key="5">
    <source>
        <dbReference type="Pfam" id="PF10502"/>
    </source>
</evidence>
<comment type="caution">
    <text evidence="6">The sequence shown here is derived from an EMBL/GenBank/DDBJ whole genome shotgun (WGS) entry which is preliminary data.</text>
</comment>
<dbReference type="Gene3D" id="2.10.109.10">
    <property type="entry name" value="Umud Fragment, subunit A"/>
    <property type="match status" value="1"/>
</dbReference>
<dbReference type="NCBIfam" id="TIGR02754">
    <property type="entry name" value="sod_Ni_protease"/>
    <property type="match status" value="1"/>
</dbReference>
<evidence type="ECO:0000256" key="4">
    <source>
        <dbReference type="ARBA" id="ARBA00023136"/>
    </source>
</evidence>
<gene>
    <name evidence="6" type="primary">sodX</name>
    <name evidence="6" type="ORF">HKN21_11095</name>
</gene>
<dbReference type="InterPro" id="IPR019533">
    <property type="entry name" value="Peptidase_S26"/>
</dbReference>
<dbReference type="PROSITE" id="PS00501">
    <property type="entry name" value="SPASE_I_1"/>
    <property type="match status" value="1"/>
</dbReference>
<protein>
    <submittedName>
        <fullName evidence="6">Nickel-type superoxide dismutase maturation protease</fullName>
    </submittedName>
</protein>
<evidence type="ECO:0000313" key="7">
    <source>
        <dbReference type="Proteomes" id="UP000547674"/>
    </source>
</evidence>
<dbReference type="EMBL" id="JABDJR010000444">
    <property type="protein sequence ID" value="NNF07296.1"/>
    <property type="molecule type" value="Genomic_DNA"/>
</dbReference>
<organism evidence="6 7">
    <name type="scientific">Eiseniibacteriota bacterium</name>
    <dbReference type="NCBI Taxonomy" id="2212470"/>
    <lineage>
        <taxon>Bacteria</taxon>
        <taxon>Candidatus Eiseniibacteriota</taxon>
    </lineage>
</organism>
<dbReference type="GO" id="GO:0004252">
    <property type="term" value="F:serine-type endopeptidase activity"/>
    <property type="evidence" value="ECO:0007669"/>
    <property type="project" value="InterPro"/>
</dbReference>
<evidence type="ECO:0000313" key="6">
    <source>
        <dbReference type="EMBL" id="NNF07296.1"/>
    </source>
</evidence>
<keyword evidence="2 6" id="KW-0645">Protease</keyword>
<dbReference type="PANTHER" id="PTHR12383">
    <property type="entry name" value="PROTEASE FAMILY S26 MITOCHONDRIAL INNER MEMBRANE PROTEASE-RELATED"/>
    <property type="match status" value="1"/>
</dbReference>
<name>A0A7Y2H2R4_UNCEI</name>
<dbReference type="InterPro" id="IPR036286">
    <property type="entry name" value="LexA/Signal_pep-like_sf"/>
</dbReference>
<accession>A0A7Y2H2R4</accession>
<dbReference type="CDD" id="cd06530">
    <property type="entry name" value="S26_SPase_I"/>
    <property type="match status" value="1"/>
</dbReference>
<dbReference type="PANTHER" id="PTHR12383:SF16">
    <property type="entry name" value="MITOCHONDRIAL INNER MEMBRANE PROTEASE SUBUNIT 1"/>
    <property type="match status" value="1"/>
</dbReference>
<keyword evidence="3" id="KW-0378">Hydrolase</keyword>
<evidence type="ECO:0000256" key="3">
    <source>
        <dbReference type="ARBA" id="ARBA00022801"/>
    </source>
</evidence>
<dbReference type="Pfam" id="PF10502">
    <property type="entry name" value="Peptidase_S26"/>
    <property type="match status" value="1"/>
</dbReference>
<dbReference type="InterPro" id="IPR019756">
    <property type="entry name" value="Pept_S26A_signal_pept_1_Ser-AS"/>
</dbReference>
<comment type="subcellular location">
    <subcellularLocation>
        <location evidence="1">Membrane</location>
    </subcellularLocation>
</comment>
<sequence length="107" mass="11971">MKLSKQVLLWMLGRRRLVRVNGTSMEPTLGDGSIVFVDPRAYQNRKPIPGDIIHCRHPYKISVTMVKRVESVSPQSLTVMGDNVPESTDSRSLGAIPHEHVLGRVLL</sequence>
<dbReference type="InterPro" id="IPR014124">
    <property type="entry name" value="Pept_S26A_Sod_Ni_maturase"/>
</dbReference>
<proteinExistence type="predicted"/>
<feature type="domain" description="Peptidase S26" evidence="5">
    <location>
        <begin position="18"/>
        <end position="73"/>
    </location>
</feature>
<dbReference type="InterPro" id="IPR052064">
    <property type="entry name" value="Mito_IMP1_subunit"/>
</dbReference>
<evidence type="ECO:0000256" key="2">
    <source>
        <dbReference type="ARBA" id="ARBA00022670"/>
    </source>
</evidence>